<evidence type="ECO:0000313" key="7">
    <source>
        <dbReference type="EMBL" id="LAA74414.1"/>
    </source>
</evidence>
<name>A0A2D4HR06_MICLE</name>
<dbReference type="EMBL" id="IACK01048709">
    <property type="protein sequence ID" value="LAA74414.1"/>
    <property type="molecule type" value="Transcribed_RNA"/>
</dbReference>
<evidence type="ECO:0000259" key="6">
    <source>
        <dbReference type="PROSITE" id="PS50853"/>
    </source>
</evidence>
<organism evidence="7">
    <name type="scientific">Micrurus lemniscatus lemniscatus</name>
    <dbReference type="NCBI Taxonomy" id="129467"/>
    <lineage>
        <taxon>Eukaryota</taxon>
        <taxon>Metazoa</taxon>
        <taxon>Chordata</taxon>
        <taxon>Craniata</taxon>
        <taxon>Vertebrata</taxon>
        <taxon>Euteleostomi</taxon>
        <taxon>Lepidosauria</taxon>
        <taxon>Squamata</taxon>
        <taxon>Bifurcata</taxon>
        <taxon>Unidentata</taxon>
        <taxon>Episquamata</taxon>
        <taxon>Toxicofera</taxon>
        <taxon>Serpentes</taxon>
        <taxon>Colubroidea</taxon>
        <taxon>Elapidae</taxon>
        <taxon>Elapinae</taxon>
        <taxon>Micrurus</taxon>
    </lineage>
</organism>
<dbReference type="PROSITE" id="PS50853">
    <property type="entry name" value="FN3"/>
    <property type="match status" value="2"/>
</dbReference>
<feature type="domain" description="Fibronectin type-III" evidence="6">
    <location>
        <begin position="54"/>
        <end position="104"/>
    </location>
</feature>
<protein>
    <recommendedName>
        <fullName evidence="6">Fibronectin type-III domain-containing protein</fullName>
    </recommendedName>
</protein>
<dbReference type="PANTHER" id="PTHR23036:SF151">
    <property type="entry name" value="FIBRONECTIN TYPE-III DOMAIN-CONTAINING PROTEIN"/>
    <property type="match status" value="1"/>
</dbReference>
<keyword evidence="4" id="KW-0675">Receptor</keyword>
<dbReference type="SUPFAM" id="SSF49265">
    <property type="entry name" value="Fibronectin type III"/>
    <property type="match status" value="1"/>
</dbReference>
<dbReference type="PANTHER" id="PTHR23036">
    <property type="entry name" value="CYTOKINE RECEPTOR"/>
    <property type="match status" value="1"/>
</dbReference>
<proteinExistence type="predicted"/>
<keyword evidence="5" id="KW-0325">Glycoprotein</keyword>
<evidence type="ECO:0000256" key="2">
    <source>
        <dbReference type="ARBA" id="ARBA00022737"/>
    </source>
</evidence>
<dbReference type="InterPro" id="IPR036116">
    <property type="entry name" value="FN3_sf"/>
</dbReference>
<dbReference type="InterPro" id="IPR003961">
    <property type="entry name" value="FN3_dom"/>
</dbReference>
<reference evidence="7" key="2">
    <citation type="submission" date="2017-11" db="EMBL/GenBank/DDBJ databases">
        <title>Coralsnake Venomics: Analyses of Venom Gland Transcriptomes and Proteomes of Six Brazilian Taxa.</title>
        <authorList>
            <person name="Aird S.D."/>
            <person name="Jorge da Silva N."/>
            <person name="Qiu L."/>
            <person name="Villar-Briones A."/>
            <person name="Aparecida-Saddi V."/>
            <person name="Campos-Telles M.P."/>
            <person name="Grau M."/>
            <person name="Mikheyev A.S."/>
        </authorList>
    </citation>
    <scope>NUCLEOTIDE SEQUENCE</scope>
    <source>
        <tissue evidence="7">Venom_gland</tissue>
    </source>
</reference>
<accession>A0A2D4HR06</accession>
<dbReference type="InterPro" id="IPR050379">
    <property type="entry name" value="Type-I_Cytokine_Rcpt"/>
</dbReference>
<dbReference type="InterPro" id="IPR013783">
    <property type="entry name" value="Ig-like_fold"/>
</dbReference>
<feature type="domain" description="Fibronectin type-III" evidence="6">
    <location>
        <begin position="1"/>
        <end position="49"/>
    </location>
</feature>
<sequence length="104" mass="11560">MTFNTSVPPHEYLIQSLSAMKDYNISVSCMNEIGWSNLSPWIMASTTEGAPSGPPLNVTISINESSSSVIVKWIKPPASQMNGKLQSYRISHVWQTSERSVRMN</sequence>
<keyword evidence="1" id="KW-0732">Signal</keyword>
<dbReference type="GO" id="GO:0004896">
    <property type="term" value="F:cytokine receptor activity"/>
    <property type="evidence" value="ECO:0007669"/>
    <property type="project" value="TreeGrafter"/>
</dbReference>
<keyword evidence="2" id="KW-0677">Repeat</keyword>
<dbReference type="GO" id="GO:0043235">
    <property type="term" value="C:receptor complex"/>
    <property type="evidence" value="ECO:0007669"/>
    <property type="project" value="TreeGrafter"/>
</dbReference>
<evidence type="ECO:0000256" key="1">
    <source>
        <dbReference type="ARBA" id="ARBA00022729"/>
    </source>
</evidence>
<dbReference type="Gene3D" id="2.60.40.10">
    <property type="entry name" value="Immunoglobulins"/>
    <property type="match status" value="2"/>
</dbReference>
<evidence type="ECO:0000256" key="5">
    <source>
        <dbReference type="ARBA" id="ARBA00023180"/>
    </source>
</evidence>
<reference evidence="7" key="1">
    <citation type="submission" date="2017-07" db="EMBL/GenBank/DDBJ databases">
        <authorList>
            <person name="Mikheyev A."/>
            <person name="Grau M."/>
        </authorList>
    </citation>
    <scope>NUCLEOTIDE SEQUENCE</scope>
    <source>
        <tissue evidence="7">Venom_gland</tissue>
    </source>
</reference>
<keyword evidence="3" id="KW-1015">Disulfide bond</keyword>
<evidence type="ECO:0000256" key="4">
    <source>
        <dbReference type="ARBA" id="ARBA00023170"/>
    </source>
</evidence>
<dbReference type="GO" id="GO:0009897">
    <property type="term" value="C:external side of plasma membrane"/>
    <property type="evidence" value="ECO:0007669"/>
    <property type="project" value="TreeGrafter"/>
</dbReference>
<dbReference type="GO" id="GO:0019955">
    <property type="term" value="F:cytokine binding"/>
    <property type="evidence" value="ECO:0007669"/>
    <property type="project" value="TreeGrafter"/>
</dbReference>
<dbReference type="AlphaFoldDB" id="A0A2D4HR06"/>
<evidence type="ECO:0000256" key="3">
    <source>
        <dbReference type="ARBA" id="ARBA00023157"/>
    </source>
</evidence>